<evidence type="ECO:0000313" key="2">
    <source>
        <dbReference type="EMBL" id="TDQ36191.1"/>
    </source>
</evidence>
<dbReference type="EMBL" id="SNYK01000014">
    <property type="protein sequence ID" value="TDQ36191.1"/>
    <property type="molecule type" value="Genomic_DNA"/>
</dbReference>
<feature type="transmembrane region" description="Helical" evidence="1">
    <location>
        <begin position="93"/>
        <end position="109"/>
    </location>
</feature>
<feature type="transmembrane region" description="Helical" evidence="1">
    <location>
        <begin position="37"/>
        <end position="56"/>
    </location>
</feature>
<evidence type="ECO:0000256" key="1">
    <source>
        <dbReference type="SAM" id="Phobius"/>
    </source>
</evidence>
<keyword evidence="1" id="KW-1133">Transmembrane helix</keyword>
<dbReference type="AlphaFoldDB" id="A0A4R6TSC4"/>
<evidence type="ECO:0000313" key="3">
    <source>
        <dbReference type="Proteomes" id="UP000294575"/>
    </source>
</evidence>
<sequence length="138" mass="15605">MQTGSLRLRSAGQWWLALLVLAAILLVPLPFRLTALLQHSLAGLIFFVAGLLTVFFSRSPFNTFKSVLVEFSVAVPQRLPKLWQTYFLVRRRALLTAMLPAVAALLGRLSGLEQTPVLLLCLTSMLLLWLYRTPRQLW</sequence>
<keyword evidence="1" id="KW-0472">Membrane</keyword>
<accession>A0A4R6TSC4</accession>
<reference evidence="2 3" key="1">
    <citation type="submission" date="2019-03" db="EMBL/GenBank/DDBJ databases">
        <title>Genomic Encyclopedia of Type Strains, Phase IV (KMG-IV): sequencing the most valuable type-strain genomes for metagenomic binning, comparative biology and taxonomic classification.</title>
        <authorList>
            <person name="Goeker M."/>
        </authorList>
    </citation>
    <scope>NUCLEOTIDE SEQUENCE [LARGE SCALE GENOMIC DNA]</scope>
    <source>
        <strain evidence="2 3">DSM 28679</strain>
    </source>
</reference>
<keyword evidence="1" id="KW-0812">Transmembrane</keyword>
<gene>
    <name evidence="2" type="ORF">DFQ45_11458</name>
</gene>
<dbReference type="Proteomes" id="UP000294575">
    <property type="component" value="Unassembled WGS sequence"/>
</dbReference>
<feature type="transmembrane region" description="Helical" evidence="1">
    <location>
        <begin position="115"/>
        <end position="131"/>
    </location>
</feature>
<proteinExistence type="predicted"/>
<keyword evidence="3" id="KW-1185">Reference proteome</keyword>
<name>A0A4R6TSC4_9GAMM</name>
<feature type="transmembrane region" description="Helical" evidence="1">
    <location>
        <begin position="12"/>
        <end position="31"/>
    </location>
</feature>
<organism evidence="2 3">
    <name type="scientific">Thiopseudomonas denitrificans</name>
    <dbReference type="NCBI Taxonomy" id="1501432"/>
    <lineage>
        <taxon>Bacteria</taxon>
        <taxon>Pseudomonadati</taxon>
        <taxon>Pseudomonadota</taxon>
        <taxon>Gammaproteobacteria</taxon>
        <taxon>Pseudomonadales</taxon>
        <taxon>Pseudomonadaceae</taxon>
        <taxon>Thiopseudomonas</taxon>
    </lineage>
</organism>
<comment type="caution">
    <text evidence="2">The sequence shown here is derived from an EMBL/GenBank/DDBJ whole genome shotgun (WGS) entry which is preliminary data.</text>
</comment>
<protein>
    <submittedName>
        <fullName evidence="2">Uncharacterized protein</fullName>
    </submittedName>
</protein>